<evidence type="ECO:0000259" key="1">
    <source>
        <dbReference type="Pfam" id="PF06985"/>
    </source>
</evidence>
<dbReference type="Proteomes" id="UP000240883">
    <property type="component" value="Unassembled WGS sequence"/>
</dbReference>
<accession>A0A2T2NLW5</accession>
<evidence type="ECO:0000313" key="2">
    <source>
        <dbReference type="EMBL" id="PSN66415.1"/>
    </source>
</evidence>
<evidence type="ECO:0000313" key="3">
    <source>
        <dbReference type="Proteomes" id="UP000240883"/>
    </source>
</evidence>
<organism evidence="2 3">
    <name type="scientific">Corynespora cassiicola Philippines</name>
    <dbReference type="NCBI Taxonomy" id="1448308"/>
    <lineage>
        <taxon>Eukaryota</taxon>
        <taxon>Fungi</taxon>
        <taxon>Dikarya</taxon>
        <taxon>Ascomycota</taxon>
        <taxon>Pezizomycotina</taxon>
        <taxon>Dothideomycetes</taxon>
        <taxon>Pleosporomycetidae</taxon>
        <taxon>Pleosporales</taxon>
        <taxon>Corynesporascaceae</taxon>
        <taxon>Corynespora</taxon>
    </lineage>
</organism>
<keyword evidence="3" id="KW-1185">Reference proteome</keyword>
<protein>
    <submittedName>
        <fullName evidence="2">HET-domain-containing protein</fullName>
    </submittedName>
</protein>
<dbReference type="AlphaFoldDB" id="A0A2T2NLW5"/>
<gene>
    <name evidence="2" type="ORF">BS50DRAFT_622087</name>
</gene>
<dbReference type="STRING" id="1448308.A0A2T2NLW5"/>
<sequence length="702" mass="81857">MPQSYTPLTICYVCVSIFSPGSYDAFKDKNKSVDFSGRSSEFREFHHSSKSSLFDAADAGCRLCRGFVDKFREELLNDKLEFPLGFGLERVHPDRRQEQGIVTEYWLYICTFGQRRNEGMKYAIRSWKDPNSIVDYEYCNEPGMEDMKLRNLALESQASTYTGSDSVLEFARAMLERCQKTHKDCNQSIEKGWVPTRLLDVSYFPRIRLAEKSKEQVEGAYTTLSHCWGTRPFWNLTSDTLEELRKGVDVSRFEKTFRHALQVIRFFGIQYIWIDCFCILQGSDEKAIRDWDIESSRMHKIYANSVLNIGASFAENPMDGLFCSREALMLGRIQWKPMGDDPVSEEWTIHHPRSWQGRFIHPSEHLLDSKLLQRGWVMQEVILSCRMLSFHSDQIHWQCSEAVHCEESVECAKYVLKHVSSTAPFWTIKELPLSYQKLSDRIYNRWLSLLVFYSKTVFTYRSKDILRALDGIMAWIATRTHDIHHRGILGKTFFKVLLWSPLKKFTKMTDLNWSLYIPGGPEGTHLDSFSPGLPHEIRDSSLPSWHWASCTRQLLFPVTDEKFFPMAYAFLSIDGSALPSSEVCSTWPFLYLVGRKIPVPSRTTLFPEDTVQINGLSFDFRLDYKVFTLDDDYETCLVPLLYWARYIVKRFPENVDGLMICRKRNDVTWTRVAKFWCSAKDKRNYVGFNPFLAYKPTLFVLK</sequence>
<name>A0A2T2NLW5_CORCC</name>
<dbReference type="PANTHER" id="PTHR33112:SF10">
    <property type="entry name" value="TOL"/>
    <property type="match status" value="1"/>
</dbReference>
<feature type="domain" description="Heterokaryon incompatibility" evidence="1">
    <location>
        <begin position="221"/>
        <end position="380"/>
    </location>
</feature>
<reference evidence="2 3" key="1">
    <citation type="journal article" date="2018" name="Front. Microbiol.">
        <title>Genome-Wide Analysis of Corynespora cassiicola Leaf Fall Disease Putative Effectors.</title>
        <authorList>
            <person name="Lopez D."/>
            <person name="Ribeiro S."/>
            <person name="Label P."/>
            <person name="Fumanal B."/>
            <person name="Venisse J.S."/>
            <person name="Kohler A."/>
            <person name="de Oliveira R.R."/>
            <person name="Labutti K."/>
            <person name="Lipzen A."/>
            <person name="Lail K."/>
            <person name="Bauer D."/>
            <person name="Ohm R.A."/>
            <person name="Barry K.W."/>
            <person name="Spatafora J."/>
            <person name="Grigoriev I.V."/>
            <person name="Martin F.M."/>
            <person name="Pujade-Renaud V."/>
        </authorList>
    </citation>
    <scope>NUCLEOTIDE SEQUENCE [LARGE SCALE GENOMIC DNA]</scope>
    <source>
        <strain evidence="2 3">Philippines</strain>
    </source>
</reference>
<dbReference type="EMBL" id="KZ678136">
    <property type="protein sequence ID" value="PSN66415.1"/>
    <property type="molecule type" value="Genomic_DNA"/>
</dbReference>
<dbReference type="PANTHER" id="PTHR33112">
    <property type="entry name" value="DOMAIN PROTEIN, PUTATIVE-RELATED"/>
    <property type="match status" value="1"/>
</dbReference>
<dbReference type="InterPro" id="IPR010730">
    <property type="entry name" value="HET"/>
</dbReference>
<dbReference type="Pfam" id="PF06985">
    <property type="entry name" value="HET"/>
    <property type="match status" value="1"/>
</dbReference>
<dbReference type="OrthoDB" id="2958217at2759"/>
<proteinExistence type="predicted"/>